<evidence type="ECO:0000256" key="5">
    <source>
        <dbReference type="ARBA" id="ARBA00035341"/>
    </source>
</evidence>
<gene>
    <name evidence="7" type="ORF">SCODWIG_02250</name>
</gene>
<evidence type="ECO:0000313" key="8">
    <source>
        <dbReference type="Proteomes" id="UP000262825"/>
    </source>
</evidence>
<sequence length="134" mass="15832">MSMFCRRGFHTSPIFNKTFSSVSTKLASYKPIPKPTKEIADIPTFLKKIGRGCQEFEPIYENKWENLFTFNTKVLKEKGVSIQQRKYIASQLERFRKSHTVNEIKLGKKSFFGSERHRAENIAKWRIEQRNKNK</sequence>
<protein>
    <recommendedName>
        <fullName evidence="4">Small ribosomal subunit protein mS41</fullName>
    </recommendedName>
    <alternativeName>
        <fullName evidence="5">Protein FYV4, mitochondrial</fullName>
    </alternativeName>
</protein>
<dbReference type="GO" id="GO:0005739">
    <property type="term" value="C:mitochondrion"/>
    <property type="evidence" value="ECO:0007669"/>
    <property type="project" value="UniProtKB-SubCell"/>
</dbReference>
<reference evidence="8" key="1">
    <citation type="submission" date="2018-06" db="EMBL/GenBank/DDBJ databases">
        <authorList>
            <person name="Guldener U."/>
        </authorList>
    </citation>
    <scope>NUCLEOTIDE SEQUENCE [LARGE SCALE GENOMIC DNA]</scope>
    <source>
        <strain evidence="8">UTAD17</strain>
    </source>
</reference>
<feature type="domain" description="Small ribosomal subunit protein mS41 SAM" evidence="6">
    <location>
        <begin position="42"/>
        <end position="98"/>
    </location>
</feature>
<dbReference type="InterPro" id="IPR039603">
    <property type="entry name" value="Ribosomal_mS41"/>
</dbReference>
<proteinExistence type="inferred from homology"/>
<dbReference type="EMBL" id="UFAJ01000366">
    <property type="protein sequence ID" value="SSD60489.1"/>
    <property type="molecule type" value="Genomic_DNA"/>
</dbReference>
<dbReference type="Proteomes" id="UP000262825">
    <property type="component" value="Unassembled WGS sequence"/>
</dbReference>
<evidence type="ECO:0000256" key="3">
    <source>
        <dbReference type="ARBA" id="ARBA00023128"/>
    </source>
</evidence>
<keyword evidence="8" id="KW-1185">Reference proteome</keyword>
<evidence type="ECO:0000259" key="6">
    <source>
        <dbReference type="SMART" id="SM01238"/>
    </source>
</evidence>
<dbReference type="OrthoDB" id="18595at2759"/>
<keyword evidence="3" id="KW-0496">Mitochondrion</keyword>
<dbReference type="SMART" id="SM01238">
    <property type="entry name" value="IGR"/>
    <property type="match status" value="1"/>
</dbReference>
<evidence type="ECO:0000256" key="4">
    <source>
        <dbReference type="ARBA" id="ARBA00035129"/>
    </source>
</evidence>
<evidence type="ECO:0000313" key="7">
    <source>
        <dbReference type="EMBL" id="SSD60489.1"/>
    </source>
</evidence>
<organism evidence="7 8">
    <name type="scientific">Saccharomycodes ludwigii</name>
    <dbReference type="NCBI Taxonomy" id="36035"/>
    <lineage>
        <taxon>Eukaryota</taxon>
        <taxon>Fungi</taxon>
        <taxon>Dikarya</taxon>
        <taxon>Ascomycota</taxon>
        <taxon>Saccharomycotina</taxon>
        <taxon>Saccharomycetes</taxon>
        <taxon>Saccharomycodales</taxon>
        <taxon>Saccharomycodaceae</taxon>
        <taxon>Saccharomycodes</taxon>
    </lineage>
</organism>
<dbReference type="Pfam" id="PF09597">
    <property type="entry name" value="SAM_Ribosomal_mS41"/>
    <property type="match status" value="1"/>
</dbReference>
<dbReference type="PANTHER" id="PTHR28235:SF1">
    <property type="entry name" value="SMALL RIBOSOMAL SUBUNIT PROTEIN MS41"/>
    <property type="match status" value="1"/>
</dbReference>
<evidence type="ECO:0000256" key="1">
    <source>
        <dbReference type="ARBA" id="ARBA00004173"/>
    </source>
</evidence>
<dbReference type="AlphaFoldDB" id="A0A376B7D4"/>
<accession>A0A376B7D4</accession>
<comment type="subcellular location">
    <subcellularLocation>
        <location evidence="1">Mitochondrion</location>
    </subcellularLocation>
</comment>
<dbReference type="VEuPathDB" id="FungiDB:SCODWIG_02250"/>
<comment type="similarity">
    <text evidence="2">Belongs to the mitochondrion-specific ribosomal protein mS41 family.</text>
</comment>
<name>A0A376B7D4_9ASCO</name>
<dbReference type="InterPro" id="IPR019083">
    <property type="entry name" value="SAM_Ribosomal_mS41"/>
</dbReference>
<evidence type="ECO:0000256" key="2">
    <source>
        <dbReference type="ARBA" id="ARBA00010492"/>
    </source>
</evidence>
<dbReference type="PANTHER" id="PTHR28235">
    <property type="entry name" value="PROTEIN FYV4, MITOCHONDRIAL"/>
    <property type="match status" value="1"/>
</dbReference>